<evidence type="ECO:0000313" key="6">
    <source>
        <dbReference type="Proteomes" id="UP000460298"/>
    </source>
</evidence>
<sequence length="369" mass="40059">MTVPFIDLKRFEDGFVDTFTEKVRNLTSNTSFVGGAEVQKLEETLCMENNVRYAIACANGTDALQLALRAAGVGPGDTVLLPDLTFWATFEAVVNVGADPVTVDVSSTDLQMDYDLFVKAVEQYKPKAAMLVHLYGWASARLNDFRSFCLERNIALIEDGAQCYGVQANGTSIYSGAQISTISFYPAKTFGAAGDGGAVLTDDEKLAEKIRSLGNHGREQHYAHGSVGWNSRMDSFQAAFLNLSHPHFAARLKSRQAIARRYQEELPKLGWNCVLPPAGIVENGYLNVTLHDPAARPAIEAHLKAKGIGFGIVYPGAVSGQKGAEAYLKGKVGGDVARRISASVLNLPLFPYMTDAEFAEVLEHCRTAR</sequence>
<dbReference type="PANTHER" id="PTHR30244:SF36">
    <property type="entry name" value="3-OXO-GLUCOSE-6-PHOSPHATE:GLUTAMATE AMINOTRANSFERASE"/>
    <property type="match status" value="1"/>
</dbReference>
<name>A0A833GYU0_9LEPT</name>
<dbReference type="GO" id="GO:0008483">
    <property type="term" value="F:transaminase activity"/>
    <property type="evidence" value="ECO:0007669"/>
    <property type="project" value="UniProtKB-KW"/>
</dbReference>
<dbReference type="EMBL" id="WBUI01000039">
    <property type="protein sequence ID" value="KAB2929009.1"/>
    <property type="molecule type" value="Genomic_DNA"/>
</dbReference>
<proteinExistence type="inferred from homology"/>
<dbReference type="InterPro" id="IPR000653">
    <property type="entry name" value="DegT/StrS_aminotransferase"/>
</dbReference>
<evidence type="ECO:0000256" key="2">
    <source>
        <dbReference type="PIRSR" id="PIRSR000390-1"/>
    </source>
</evidence>
<keyword evidence="5" id="KW-0808">Transferase</keyword>
<feature type="active site" description="Proton acceptor" evidence="2">
    <location>
        <position position="188"/>
    </location>
</feature>
<dbReference type="GO" id="GO:0030170">
    <property type="term" value="F:pyridoxal phosphate binding"/>
    <property type="evidence" value="ECO:0007669"/>
    <property type="project" value="TreeGrafter"/>
</dbReference>
<evidence type="ECO:0000256" key="1">
    <source>
        <dbReference type="ARBA" id="ARBA00022898"/>
    </source>
</evidence>
<evidence type="ECO:0000313" key="5">
    <source>
        <dbReference type="EMBL" id="KAB2929009.1"/>
    </source>
</evidence>
<dbReference type="PANTHER" id="PTHR30244">
    <property type="entry name" value="TRANSAMINASE"/>
    <property type="match status" value="1"/>
</dbReference>
<accession>A0A833GYU0</accession>
<comment type="caution">
    <text evidence="5">The sequence shown here is derived from an EMBL/GenBank/DDBJ whole genome shotgun (WGS) entry which is preliminary data.</text>
</comment>
<reference evidence="5 6" key="1">
    <citation type="submission" date="2019-10" db="EMBL/GenBank/DDBJ databases">
        <title>Extracellular Electron Transfer in a Candidatus Methanoperedens spp. Enrichment Culture.</title>
        <authorList>
            <person name="Berger S."/>
            <person name="Rangel Shaw D."/>
            <person name="Berben T."/>
            <person name="In 'T Zandt M."/>
            <person name="Frank J."/>
            <person name="Reimann J."/>
            <person name="Jetten M.S.M."/>
            <person name="Welte C.U."/>
        </authorList>
    </citation>
    <scope>NUCLEOTIDE SEQUENCE [LARGE SCALE GENOMIC DNA]</scope>
    <source>
        <strain evidence="5">SB12</strain>
    </source>
</reference>
<dbReference type="CDD" id="cd00616">
    <property type="entry name" value="AHBA_syn"/>
    <property type="match status" value="1"/>
</dbReference>
<protein>
    <submittedName>
        <fullName evidence="5">DegT/DnrJ/EryC1/StrS family aminotransferase</fullName>
    </submittedName>
</protein>
<comment type="similarity">
    <text evidence="4">Belongs to the DegT/DnrJ/EryC1 family.</text>
</comment>
<dbReference type="SUPFAM" id="SSF53383">
    <property type="entry name" value="PLP-dependent transferases"/>
    <property type="match status" value="1"/>
</dbReference>
<dbReference type="PIRSF" id="PIRSF000390">
    <property type="entry name" value="PLP_StrS"/>
    <property type="match status" value="1"/>
</dbReference>
<keyword evidence="5" id="KW-0032">Aminotransferase</keyword>
<organism evidence="5 6">
    <name type="scientific">Leptonema illini</name>
    <dbReference type="NCBI Taxonomy" id="183"/>
    <lineage>
        <taxon>Bacteria</taxon>
        <taxon>Pseudomonadati</taxon>
        <taxon>Spirochaetota</taxon>
        <taxon>Spirochaetia</taxon>
        <taxon>Leptospirales</taxon>
        <taxon>Leptospiraceae</taxon>
        <taxon>Leptonema</taxon>
    </lineage>
</organism>
<dbReference type="InterPro" id="IPR015424">
    <property type="entry name" value="PyrdxlP-dep_Trfase"/>
</dbReference>
<dbReference type="InterPro" id="IPR015421">
    <property type="entry name" value="PyrdxlP-dep_Trfase_major"/>
</dbReference>
<feature type="modified residue" description="N6-(pyridoxal phosphate)lysine" evidence="3">
    <location>
        <position position="188"/>
    </location>
</feature>
<dbReference type="Gene3D" id="3.40.640.10">
    <property type="entry name" value="Type I PLP-dependent aspartate aminotransferase-like (Major domain)"/>
    <property type="match status" value="1"/>
</dbReference>
<evidence type="ECO:0000256" key="3">
    <source>
        <dbReference type="PIRSR" id="PIRSR000390-2"/>
    </source>
</evidence>
<dbReference type="Pfam" id="PF01041">
    <property type="entry name" value="DegT_DnrJ_EryC1"/>
    <property type="match status" value="1"/>
</dbReference>
<dbReference type="AlphaFoldDB" id="A0A833GYU0"/>
<gene>
    <name evidence="5" type="ORF">F9K24_21155</name>
</gene>
<evidence type="ECO:0000256" key="4">
    <source>
        <dbReference type="RuleBase" id="RU004508"/>
    </source>
</evidence>
<keyword evidence="1 3" id="KW-0663">Pyridoxal phosphate</keyword>
<dbReference type="Proteomes" id="UP000460298">
    <property type="component" value="Unassembled WGS sequence"/>
</dbReference>
<dbReference type="GO" id="GO:0000271">
    <property type="term" value="P:polysaccharide biosynthetic process"/>
    <property type="evidence" value="ECO:0007669"/>
    <property type="project" value="TreeGrafter"/>
</dbReference>